<organism evidence="3 4">
    <name type="scientific">Diaporthe eres</name>
    <name type="common">Phomopsis oblonga</name>
    <dbReference type="NCBI Taxonomy" id="83184"/>
    <lineage>
        <taxon>Eukaryota</taxon>
        <taxon>Fungi</taxon>
        <taxon>Dikarya</taxon>
        <taxon>Ascomycota</taxon>
        <taxon>Pezizomycotina</taxon>
        <taxon>Sordariomycetes</taxon>
        <taxon>Sordariomycetidae</taxon>
        <taxon>Diaporthales</taxon>
        <taxon>Diaporthaceae</taxon>
        <taxon>Diaporthe</taxon>
        <taxon>Diaporthe eres species complex</taxon>
    </lineage>
</organism>
<protein>
    <recommendedName>
        <fullName evidence="2">Heterokaryon incompatibility domain-containing protein</fullName>
    </recommendedName>
</protein>
<dbReference type="Pfam" id="PF06985">
    <property type="entry name" value="HET"/>
    <property type="match status" value="1"/>
</dbReference>
<proteinExistence type="predicted"/>
<name>A0ABR1P0P4_DIAER</name>
<dbReference type="InterPro" id="IPR052895">
    <property type="entry name" value="HetReg/Transcr_Mod"/>
</dbReference>
<evidence type="ECO:0000259" key="2">
    <source>
        <dbReference type="Pfam" id="PF06985"/>
    </source>
</evidence>
<evidence type="ECO:0000313" key="4">
    <source>
        <dbReference type="Proteomes" id="UP001430848"/>
    </source>
</evidence>
<evidence type="ECO:0000313" key="3">
    <source>
        <dbReference type="EMBL" id="KAK7722852.1"/>
    </source>
</evidence>
<dbReference type="InterPro" id="IPR010730">
    <property type="entry name" value="HET"/>
</dbReference>
<dbReference type="Proteomes" id="UP001430848">
    <property type="component" value="Unassembled WGS sequence"/>
</dbReference>
<dbReference type="PANTHER" id="PTHR24148">
    <property type="entry name" value="ANKYRIN REPEAT DOMAIN-CONTAINING PROTEIN 39 HOMOLOG-RELATED"/>
    <property type="match status" value="1"/>
</dbReference>
<sequence>MNDQSLRVRPNCEFALKQAYWYKKSHSYLYRKWRSRWYEQRKASWYSKSRYFWLDAICIDQTNLREKSKQVAMMGSIYKKASHVLACIGDHADDSLFFFQSLYGLAHYVIRPKDMLRYQRFGGAGVSLRFRLLHRHSTTHRFVLALARLALRPYFTRMWILQELQLAQHTTILCGDYALPNEDALYLFGGLLEDLQRLVAGDGSSKVTLFIPHSYFVEHRFFRRHVNHGFPSPLWHGDWMYRLPEKCMATLVMLRQNYMTVKDNTFLLLKEVVSRLQCADPRDKVYGIISLIDWGSISPLEPDYMQNDVEVAIKFIEAIMKLEEAKKVREPIWKYVIITIRLLSLNIESRGVAEALEARCGAPEDCAEEPAIMSTAGSRVRVQQHGWRLSQEDIDRNTSKLEGLHATPPKFPHNDVFFLPRWAREDDWVIEVETRPAHDLWYDRFDGHYQLLPSYRPLLIMREGTNGRRNELIGYGFYSSLRQFGTLWFREKDHTDIDVYFDIEDAILCLWKMKQLYEMNLDSTDWMVPFLDTGVCRQQAPGSSYAVLPPNLPVRTERVEYIMYTTQGRTWFDYSGLKNRHFVLFDTKARRGWLVNGEVVALQLLRAYLRNIPQTEPFDFSRLNHSEGNTPEAVQNLLYDQKNRNTPIFRVLQDIGEAAEGGESSTEQSSVERKLLGEILDGFYDVLLDMHPRKPFPGEAHYFFGIQIEIERHRNMVMKGWDFDRIYRTNKAKVYTHVFEQIPAWNGFVKDLRVPFIFGNDLGEILHADGHRCPYFKTLPTGQDYLAVAFYSVQKFVDKYTADNVRSEVVARLSDYYAWEHSVDPFSHRHGQGDHLEQVDSSCFPVQRIVKVPHIRGHHQEKEMALLKKRKPRLYSSQNVEDFNPVFKGDVNEDADSNPFPRDRPPKAGMIVFGKPPDGEKLRQLAQANSQQAHPSQVRK</sequence>
<accession>A0ABR1P0P4</accession>
<gene>
    <name evidence="3" type="ORF">SLS63_009126</name>
</gene>
<feature type="domain" description="Heterokaryon incompatibility" evidence="2">
    <location>
        <begin position="47"/>
        <end position="163"/>
    </location>
</feature>
<dbReference type="EMBL" id="JAKNSF020000064">
    <property type="protein sequence ID" value="KAK7722852.1"/>
    <property type="molecule type" value="Genomic_DNA"/>
</dbReference>
<keyword evidence="4" id="KW-1185">Reference proteome</keyword>
<reference evidence="3 4" key="1">
    <citation type="submission" date="2024-02" db="EMBL/GenBank/DDBJ databases">
        <title>De novo assembly and annotation of 12 fungi associated with fruit tree decline syndrome in Ontario, Canada.</title>
        <authorList>
            <person name="Sulman M."/>
            <person name="Ellouze W."/>
            <person name="Ilyukhin E."/>
        </authorList>
    </citation>
    <scope>NUCLEOTIDE SEQUENCE [LARGE SCALE GENOMIC DNA]</scope>
    <source>
        <strain evidence="3 4">M169</strain>
    </source>
</reference>
<evidence type="ECO:0000256" key="1">
    <source>
        <dbReference type="SAM" id="MobiDB-lite"/>
    </source>
</evidence>
<dbReference type="PANTHER" id="PTHR24148:SF73">
    <property type="entry name" value="HET DOMAIN PROTEIN (AFU_ORTHOLOGUE AFUA_8G01020)"/>
    <property type="match status" value="1"/>
</dbReference>
<feature type="region of interest" description="Disordered" evidence="1">
    <location>
        <begin position="886"/>
        <end position="919"/>
    </location>
</feature>
<comment type="caution">
    <text evidence="3">The sequence shown here is derived from an EMBL/GenBank/DDBJ whole genome shotgun (WGS) entry which is preliminary data.</text>
</comment>